<name>A0ACC3BDW1_9EURO</name>
<proteinExistence type="predicted"/>
<evidence type="ECO:0000313" key="2">
    <source>
        <dbReference type="Proteomes" id="UP001177260"/>
    </source>
</evidence>
<keyword evidence="2" id="KW-1185">Reference proteome</keyword>
<comment type="caution">
    <text evidence="1">The sequence shown here is derived from an EMBL/GenBank/DDBJ whole genome shotgun (WGS) entry which is preliminary data.</text>
</comment>
<sequence length="277" mass="30563">MPLTSHDELQQHAASPPPNHDASHPRTVHDHARTEKEARGVAYTRAKFLLSKDSFVILDGIEIYQGISVSAVVRGESARDYMLCGMFLFIGYTLAHWLSNASRTTKCASIARKNRATRRTRTKSPTTIPRRRHQQQAADTTEPNPPDQNLIFRYEEPSTHSRWDKPLFTVPLADAESPVAEIWSAFTGIPYPSISETDNKPSILAPSFATTHISSTSSTADGSKAGFLAKTQIQPHQATMQPTSTSSFALYDMEKQTSAIISAVRTFTLFTPSAEAS</sequence>
<protein>
    <submittedName>
        <fullName evidence="1">Kti12, chromatin associated</fullName>
    </submittedName>
</protein>
<organism evidence="1 2">
    <name type="scientific">Aspergillus melleus</name>
    <dbReference type="NCBI Taxonomy" id="138277"/>
    <lineage>
        <taxon>Eukaryota</taxon>
        <taxon>Fungi</taxon>
        <taxon>Dikarya</taxon>
        <taxon>Ascomycota</taxon>
        <taxon>Pezizomycotina</taxon>
        <taxon>Eurotiomycetes</taxon>
        <taxon>Eurotiomycetidae</taxon>
        <taxon>Eurotiales</taxon>
        <taxon>Aspergillaceae</taxon>
        <taxon>Aspergillus</taxon>
        <taxon>Aspergillus subgen. Circumdati</taxon>
    </lineage>
</organism>
<reference evidence="1 2" key="1">
    <citation type="journal article" date="2023" name="ACS Omega">
        <title>Identification of the Neoaspergillic Acid Biosynthesis Gene Cluster by Establishing an In Vitro CRISPR-Ribonucleoprotein Genetic System in Aspergillus melleus.</title>
        <authorList>
            <person name="Yuan B."/>
            <person name="Grau M.F."/>
            <person name="Murata R.M."/>
            <person name="Torok T."/>
            <person name="Venkateswaran K."/>
            <person name="Stajich J.E."/>
            <person name="Wang C.C.C."/>
        </authorList>
    </citation>
    <scope>NUCLEOTIDE SEQUENCE [LARGE SCALE GENOMIC DNA]</scope>
    <source>
        <strain evidence="1 2">IMV 1140</strain>
    </source>
</reference>
<gene>
    <name evidence="1" type="primary">KTI12_2</name>
    <name evidence="1" type="ORF">N8T08_008616</name>
</gene>
<accession>A0ACC3BDW1</accession>
<evidence type="ECO:0000313" key="1">
    <source>
        <dbReference type="EMBL" id="KAK1148731.1"/>
    </source>
</evidence>
<dbReference type="Proteomes" id="UP001177260">
    <property type="component" value="Unassembled WGS sequence"/>
</dbReference>
<dbReference type="EMBL" id="JAOPJF010000006">
    <property type="protein sequence ID" value="KAK1148731.1"/>
    <property type="molecule type" value="Genomic_DNA"/>
</dbReference>